<feature type="compositionally biased region" description="Basic and acidic residues" evidence="1">
    <location>
        <begin position="168"/>
        <end position="187"/>
    </location>
</feature>
<dbReference type="RefSeq" id="WP_142260047.1">
    <property type="nucleotide sequence ID" value="NZ_BMPV01000001.1"/>
</dbReference>
<gene>
    <name evidence="2" type="ORF">FHX40_2850</name>
</gene>
<feature type="compositionally biased region" description="Basic and acidic residues" evidence="1">
    <location>
        <begin position="1"/>
        <end position="21"/>
    </location>
</feature>
<name>A0A543IZX0_9ACTN</name>
<comment type="caution">
    <text evidence="2">The sequence shown here is derived from an EMBL/GenBank/DDBJ whole genome shotgun (WGS) entry which is preliminary data.</text>
</comment>
<feature type="compositionally biased region" description="Low complexity" evidence="1">
    <location>
        <begin position="22"/>
        <end position="35"/>
    </location>
</feature>
<evidence type="ECO:0000256" key="1">
    <source>
        <dbReference type="SAM" id="MobiDB-lite"/>
    </source>
</evidence>
<feature type="region of interest" description="Disordered" evidence="1">
    <location>
        <begin position="1"/>
        <end position="52"/>
    </location>
</feature>
<dbReference type="EMBL" id="VFPQ01000001">
    <property type="protein sequence ID" value="TQM76125.1"/>
    <property type="molecule type" value="Genomic_DNA"/>
</dbReference>
<evidence type="ECO:0000313" key="3">
    <source>
        <dbReference type="Proteomes" id="UP000319213"/>
    </source>
</evidence>
<dbReference type="OrthoDB" id="3540777at2"/>
<organism evidence="2 3">
    <name type="scientific">Thermopolyspora flexuosa</name>
    <dbReference type="NCBI Taxonomy" id="103836"/>
    <lineage>
        <taxon>Bacteria</taxon>
        <taxon>Bacillati</taxon>
        <taxon>Actinomycetota</taxon>
        <taxon>Actinomycetes</taxon>
        <taxon>Streptosporangiales</taxon>
        <taxon>Streptosporangiaceae</taxon>
        <taxon>Thermopolyspora</taxon>
    </lineage>
</organism>
<feature type="region of interest" description="Disordered" evidence="1">
    <location>
        <begin position="160"/>
        <end position="187"/>
    </location>
</feature>
<accession>A0A543IZX0</accession>
<keyword evidence="3" id="KW-1185">Reference proteome</keyword>
<sequence>MSENRDNGKAEDLRVTEEPGRAADGGAEAGARTPGSGAGAPGPGGTARDPIGSVAEEAMKLFEALQDRVMREIGKGVVKGGARAGMSGLGQAFGRAEPRDVWSEAVAEAGQEEHDEYICRACPICRMKAAARESRGDVTDHLLAAGGELVAALRQALDALQRPAPSARSRERDREERTSRVERIDLD</sequence>
<protein>
    <submittedName>
        <fullName evidence="2">Uncharacterized protein</fullName>
    </submittedName>
</protein>
<feature type="compositionally biased region" description="Gly residues" evidence="1">
    <location>
        <begin position="36"/>
        <end position="45"/>
    </location>
</feature>
<reference evidence="2 3" key="1">
    <citation type="submission" date="2019-06" db="EMBL/GenBank/DDBJ databases">
        <title>Sequencing the genomes of 1000 actinobacteria strains.</title>
        <authorList>
            <person name="Klenk H.-P."/>
        </authorList>
    </citation>
    <scope>NUCLEOTIDE SEQUENCE [LARGE SCALE GENOMIC DNA]</scope>
    <source>
        <strain evidence="2 3">DSM 43186</strain>
    </source>
</reference>
<dbReference type="AlphaFoldDB" id="A0A543IZX0"/>
<dbReference type="Proteomes" id="UP000319213">
    <property type="component" value="Unassembled WGS sequence"/>
</dbReference>
<evidence type="ECO:0000313" key="2">
    <source>
        <dbReference type="EMBL" id="TQM76125.1"/>
    </source>
</evidence>
<proteinExistence type="predicted"/>